<protein>
    <submittedName>
        <fullName evidence="5">Helix-turn-helix domain-containing protein</fullName>
    </submittedName>
</protein>
<evidence type="ECO:0000256" key="3">
    <source>
        <dbReference type="ARBA" id="ARBA00023163"/>
    </source>
</evidence>
<evidence type="ECO:0000313" key="7">
    <source>
        <dbReference type="Proteomes" id="UP000285951"/>
    </source>
</evidence>
<sequence>MIATHFPKQEVLDRLRNKIHHETNDVLWPNVIVNASYKRYQKSVPESSFSIFSNKNGTVKLNNNNRNLKICEQTFYLSNPFESFDYEINSEAPVDTFNIHLNYKFYSEALYALLNSNEKLLDYPDNSNTNYRFINQLHYKSPDIKKILGSYQQKEEEIFLLELLEYCLCIDYKDRIRMLNIPTAKMSTKKELLKRMQIAKDYIYSNYSNSELSVKELSKLVFMSHFHFLRNFKNVYGITPYQYLKRIRTERAKYLIKSTNLPIHEIAFLVGFKEASAIFPIIRNAVLKSPKEYRMEN</sequence>
<dbReference type="PROSITE" id="PS01124">
    <property type="entry name" value="HTH_ARAC_FAMILY_2"/>
    <property type="match status" value="1"/>
</dbReference>
<dbReference type="Gene3D" id="1.10.10.60">
    <property type="entry name" value="Homeodomain-like"/>
    <property type="match status" value="2"/>
</dbReference>
<dbReference type="Proteomes" id="UP000285951">
    <property type="component" value="Unassembled WGS sequence"/>
</dbReference>
<dbReference type="EMBL" id="WOTW01000041">
    <property type="protein sequence ID" value="MUP39173.1"/>
    <property type="molecule type" value="Genomic_DNA"/>
</dbReference>
<gene>
    <name evidence="6" type="ORF">DWB62_015240</name>
    <name evidence="5" type="ORF">GNY23_15240</name>
</gene>
<evidence type="ECO:0000313" key="8">
    <source>
        <dbReference type="Proteomes" id="UP000462449"/>
    </source>
</evidence>
<keyword evidence="1" id="KW-0805">Transcription regulation</keyword>
<reference evidence="6 7" key="1">
    <citation type="submission" date="2019-11" db="EMBL/GenBank/DDBJ databases">
        <title>Draft genome sequence of Labilibaculum sp. strain SYP isolated from Black Sea.</title>
        <authorList>
            <person name="Yadav S."/>
            <person name="Villanueva L."/>
        </authorList>
    </citation>
    <scope>NUCLEOTIDE SEQUENCE [LARGE SCALE GENOMIC DNA]</scope>
    <source>
        <strain evidence="6 7">44</strain>
    </source>
</reference>
<keyword evidence="2" id="KW-0238">DNA-binding</keyword>
<evidence type="ECO:0000256" key="1">
    <source>
        <dbReference type="ARBA" id="ARBA00023015"/>
    </source>
</evidence>
<organism evidence="5 8">
    <name type="scientific">Labilibaculum euxinus</name>
    <dbReference type="NCBI Taxonomy" id="2686357"/>
    <lineage>
        <taxon>Bacteria</taxon>
        <taxon>Pseudomonadati</taxon>
        <taxon>Bacteroidota</taxon>
        <taxon>Bacteroidia</taxon>
        <taxon>Marinilabiliales</taxon>
        <taxon>Marinifilaceae</taxon>
        <taxon>Labilibaculum</taxon>
    </lineage>
</organism>
<dbReference type="GO" id="GO:0003700">
    <property type="term" value="F:DNA-binding transcription factor activity"/>
    <property type="evidence" value="ECO:0007669"/>
    <property type="project" value="InterPro"/>
</dbReference>
<accession>A0A7M4D944</accession>
<dbReference type="Proteomes" id="UP000462449">
    <property type="component" value="Unassembled WGS sequence"/>
</dbReference>
<dbReference type="GO" id="GO:0043565">
    <property type="term" value="F:sequence-specific DNA binding"/>
    <property type="evidence" value="ECO:0007669"/>
    <property type="project" value="InterPro"/>
</dbReference>
<dbReference type="InterPro" id="IPR018060">
    <property type="entry name" value="HTH_AraC"/>
</dbReference>
<proteinExistence type="predicted"/>
<dbReference type="PANTHER" id="PTHR46796">
    <property type="entry name" value="HTH-TYPE TRANSCRIPTIONAL ACTIVATOR RHAS-RELATED"/>
    <property type="match status" value="1"/>
</dbReference>
<evidence type="ECO:0000313" key="6">
    <source>
        <dbReference type="EMBL" id="MVB08378.1"/>
    </source>
</evidence>
<dbReference type="InterPro" id="IPR050204">
    <property type="entry name" value="AraC_XylS_family_regulators"/>
</dbReference>
<keyword evidence="7" id="KW-1185">Reference proteome</keyword>
<dbReference type="EMBL" id="QTZN02000041">
    <property type="protein sequence ID" value="MVB08378.1"/>
    <property type="molecule type" value="Genomic_DNA"/>
</dbReference>
<dbReference type="OrthoDB" id="9816011at2"/>
<dbReference type="RefSeq" id="WP_156196642.1">
    <property type="nucleotide sequence ID" value="NZ_QTZN02000041.1"/>
</dbReference>
<evidence type="ECO:0000313" key="5">
    <source>
        <dbReference type="EMBL" id="MUP39173.1"/>
    </source>
</evidence>
<dbReference type="AlphaFoldDB" id="A0A7M4D944"/>
<dbReference type="SUPFAM" id="SSF46689">
    <property type="entry name" value="Homeodomain-like"/>
    <property type="match status" value="2"/>
</dbReference>
<name>A0A7M4D944_9BACT</name>
<feature type="domain" description="HTH araC/xylS-type" evidence="4">
    <location>
        <begin position="197"/>
        <end position="296"/>
    </location>
</feature>
<evidence type="ECO:0000256" key="2">
    <source>
        <dbReference type="ARBA" id="ARBA00023125"/>
    </source>
</evidence>
<keyword evidence="3" id="KW-0804">Transcription</keyword>
<evidence type="ECO:0000259" key="4">
    <source>
        <dbReference type="PROSITE" id="PS01124"/>
    </source>
</evidence>
<dbReference type="SMART" id="SM00342">
    <property type="entry name" value="HTH_ARAC"/>
    <property type="match status" value="1"/>
</dbReference>
<dbReference type="Pfam" id="PF12833">
    <property type="entry name" value="HTH_18"/>
    <property type="match status" value="1"/>
</dbReference>
<comment type="caution">
    <text evidence="5">The sequence shown here is derived from an EMBL/GenBank/DDBJ whole genome shotgun (WGS) entry which is preliminary data.</text>
</comment>
<reference evidence="5 8" key="2">
    <citation type="submission" date="2019-12" db="EMBL/GenBank/DDBJ databases">
        <title>Draft genome sequence of Labilibaculum sp. strain 44 isolated from deep waters of Black Sea.</title>
        <authorList>
            <person name="Yadav S."/>
            <person name="Villanueva L."/>
        </authorList>
    </citation>
    <scope>NUCLEOTIDE SEQUENCE [LARGE SCALE GENOMIC DNA]</scope>
    <source>
        <strain evidence="5 8">44</strain>
    </source>
</reference>
<dbReference type="PANTHER" id="PTHR46796:SF14">
    <property type="entry name" value="TRANSCRIPTIONAL REGULATORY PROTEIN"/>
    <property type="match status" value="1"/>
</dbReference>
<dbReference type="InterPro" id="IPR009057">
    <property type="entry name" value="Homeodomain-like_sf"/>
</dbReference>